<accession>A0A2S4N6N8</accession>
<dbReference type="EMBL" id="PQNY01000011">
    <property type="protein sequence ID" value="POS01340.1"/>
    <property type="molecule type" value="Genomic_DNA"/>
</dbReference>
<evidence type="ECO:0000313" key="2">
    <source>
        <dbReference type="EMBL" id="POS01340.1"/>
    </source>
</evidence>
<dbReference type="PROSITE" id="PS51257">
    <property type="entry name" value="PROKAR_LIPOPROTEIN"/>
    <property type="match status" value="1"/>
</dbReference>
<gene>
    <name evidence="2" type="ORF">Q361_11151</name>
</gene>
<dbReference type="RefSeq" id="WP_103726445.1">
    <property type="nucleotide sequence ID" value="NZ_PQNY01000011.1"/>
</dbReference>
<dbReference type="Pfam" id="PF14289">
    <property type="entry name" value="DUF4369"/>
    <property type="match status" value="1"/>
</dbReference>
<evidence type="ECO:0000313" key="3">
    <source>
        <dbReference type="Proteomes" id="UP000237056"/>
    </source>
</evidence>
<feature type="domain" description="DUF4369" evidence="1">
    <location>
        <begin position="28"/>
        <end position="126"/>
    </location>
</feature>
<sequence>MRKSILAIGFLFLSLTSCNKELPKNTLEISGNIEGFKKGTIYVQRVKDTQLIAIDTVKINGDSHFTSTIKLDEPEMLYLFIDRGVTNSVDNNLLFFAEPGKMTIDTNLDFFTADAKISGSKNQELYEEYRKVVSRYIDADLDLIKKRFESSKTNKSISSLDSIDRERDEILKKKYLYTTNFAVNNGKYAVAPYIALAEISDINIKYLDTIQKSMSAEISKSIYGKKLNTFIKERKSNP</sequence>
<name>A0A2S4N6N8_9FLAO</name>
<reference evidence="2 3" key="1">
    <citation type="submission" date="2018-01" db="EMBL/GenBank/DDBJ databases">
        <title>Genomic Encyclopedia of Type Strains, Phase I: the one thousand microbial genomes (KMG-I) project.</title>
        <authorList>
            <person name="Goeker M."/>
        </authorList>
    </citation>
    <scope>NUCLEOTIDE SEQUENCE [LARGE SCALE GENOMIC DNA]</scope>
    <source>
        <strain evidence="2 3">DSM 17960</strain>
    </source>
</reference>
<dbReference type="Proteomes" id="UP000237056">
    <property type="component" value="Unassembled WGS sequence"/>
</dbReference>
<comment type="caution">
    <text evidence="2">The sequence shown here is derived from an EMBL/GenBank/DDBJ whole genome shotgun (WGS) entry which is preliminary data.</text>
</comment>
<keyword evidence="3" id="KW-1185">Reference proteome</keyword>
<dbReference type="OrthoDB" id="1143206at2"/>
<proteinExistence type="predicted"/>
<organism evidence="2 3">
    <name type="scientific">Flavobacterium croceum DSM 17960</name>
    <dbReference type="NCBI Taxonomy" id="1121886"/>
    <lineage>
        <taxon>Bacteria</taxon>
        <taxon>Pseudomonadati</taxon>
        <taxon>Bacteroidota</taxon>
        <taxon>Flavobacteriia</taxon>
        <taxon>Flavobacteriales</taxon>
        <taxon>Flavobacteriaceae</taxon>
        <taxon>Flavobacterium</taxon>
    </lineage>
</organism>
<protein>
    <submittedName>
        <fullName evidence="2">Uncharacterized protein DUF4369</fullName>
    </submittedName>
</protein>
<dbReference type="AlphaFoldDB" id="A0A2S4N6N8"/>
<evidence type="ECO:0000259" key="1">
    <source>
        <dbReference type="Pfam" id="PF14289"/>
    </source>
</evidence>
<dbReference type="InterPro" id="IPR025380">
    <property type="entry name" value="DUF4369"/>
</dbReference>